<evidence type="ECO:0000259" key="5">
    <source>
        <dbReference type="PROSITE" id="PS50851"/>
    </source>
</evidence>
<dbReference type="EMBL" id="CP000142">
    <property type="protein sequence ID" value="ABA89602.1"/>
    <property type="molecule type" value="Genomic_DNA"/>
</dbReference>
<dbReference type="Pfam" id="PF01584">
    <property type="entry name" value="CheW"/>
    <property type="match status" value="1"/>
</dbReference>
<name>Q3A205_SYNC1</name>
<dbReference type="SUPFAM" id="SSF50341">
    <property type="entry name" value="CheW-like"/>
    <property type="match status" value="1"/>
</dbReference>
<dbReference type="InterPro" id="IPR039315">
    <property type="entry name" value="CheW"/>
</dbReference>
<dbReference type="RefSeq" id="WP_011342124.1">
    <property type="nucleotide sequence ID" value="NC_007498.2"/>
</dbReference>
<sequence>MENTARDNEGLGVVEEDTQKDKYLTFSLAEEVYAIDICYVIEIIGILKITKVPDMPPFIKGVINLRGKVIPVMDVRARFGLPARDYDERTCVVVVNVADNAMGLVVDHVNEVMDIPAGQVEPSPAANGHGGGKYVKGIGKIDDEVKILLEVECLVK</sequence>
<dbReference type="AlphaFoldDB" id="Q3A205"/>
<feature type="domain" description="CheW-like" evidence="5">
    <location>
        <begin position="20"/>
        <end position="156"/>
    </location>
</feature>
<dbReference type="Gene3D" id="2.40.50.180">
    <property type="entry name" value="CheA-289, Domain 4"/>
    <property type="match status" value="1"/>
</dbReference>
<dbReference type="HOGENOM" id="CLU_048995_3_1_7"/>
<dbReference type="Proteomes" id="UP000002534">
    <property type="component" value="Chromosome"/>
</dbReference>
<evidence type="ECO:0000256" key="2">
    <source>
        <dbReference type="ARBA" id="ARBA00021483"/>
    </source>
</evidence>
<dbReference type="eggNOG" id="COG0835">
    <property type="taxonomic scope" value="Bacteria"/>
</dbReference>
<keyword evidence="3" id="KW-0963">Cytoplasm</keyword>
<evidence type="ECO:0000256" key="1">
    <source>
        <dbReference type="ARBA" id="ARBA00004496"/>
    </source>
</evidence>
<reference evidence="7" key="1">
    <citation type="submission" date="2005-10" db="EMBL/GenBank/DDBJ databases">
        <title>Complete sequence of Pelobacter carbinolicus DSM 2380.</title>
        <authorList>
            <person name="Copeland A."/>
            <person name="Lucas S."/>
            <person name="Lapidus A."/>
            <person name="Barry K."/>
            <person name="Detter J.C."/>
            <person name="Glavina T."/>
            <person name="Hammon N."/>
            <person name="Israni S."/>
            <person name="Pitluck S."/>
            <person name="Chertkov O."/>
            <person name="Schmutz J."/>
            <person name="Larimer F."/>
            <person name="Land M."/>
            <person name="Kyrpides N."/>
            <person name="Ivanova N."/>
            <person name="Richardson P."/>
        </authorList>
    </citation>
    <scope>NUCLEOTIDE SEQUENCE [LARGE SCALE GENOMIC DNA]</scope>
    <source>
        <strain evidence="7">DSM 2380 / NBRC 103641 / GraBd1</strain>
    </source>
</reference>
<dbReference type="GO" id="GO:0005829">
    <property type="term" value="C:cytosol"/>
    <property type="evidence" value="ECO:0007669"/>
    <property type="project" value="TreeGrafter"/>
</dbReference>
<dbReference type="Gene3D" id="2.30.30.40">
    <property type="entry name" value="SH3 Domains"/>
    <property type="match status" value="1"/>
</dbReference>
<dbReference type="FunFam" id="2.40.50.180:FF:000002">
    <property type="entry name" value="Chemotaxis protein CheW"/>
    <property type="match status" value="1"/>
</dbReference>
<dbReference type="PROSITE" id="PS50851">
    <property type="entry name" value="CHEW"/>
    <property type="match status" value="1"/>
</dbReference>
<keyword evidence="4" id="KW-0145">Chemotaxis</keyword>
<evidence type="ECO:0000256" key="3">
    <source>
        <dbReference type="ARBA" id="ARBA00022490"/>
    </source>
</evidence>
<dbReference type="STRING" id="338963.Pcar_2363"/>
<reference evidence="6 7" key="2">
    <citation type="journal article" date="2012" name="BMC Genomics">
        <title>The genome of Pelobacter carbinolicus reveals surprising metabolic capabilities and physiological features.</title>
        <authorList>
            <person name="Aklujkar M."/>
            <person name="Haveman S.A."/>
            <person name="Didonato R.Jr."/>
            <person name="Chertkov O."/>
            <person name="Han C.S."/>
            <person name="Land M.L."/>
            <person name="Brown P."/>
            <person name="Lovley D.R."/>
        </authorList>
    </citation>
    <scope>NUCLEOTIDE SEQUENCE [LARGE SCALE GENOMIC DNA]</scope>
    <source>
        <strain evidence="7">DSM 2380 / NBRC 103641 / GraBd1</strain>
    </source>
</reference>
<dbReference type="InterPro" id="IPR002545">
    <property type="entry name" value="CheW-lke_dom"/>
</dbReference>
<dbReference type="GO" id="GO:0006935">
    <property type="term" value="P:chemotaxis"/>
    <property type="evidence" value="ECO:0007669"/>
    <property type="project" value="UniProtKB-KW"/>
</dbReference>
<protein>
    <recommendedName>
        <fullName evidence="2">Chemotaxis protein CheW</fullName>
    </recommendedName>
</protein>
<proteinExistence type="predicted"/>
<keyword evidence="7" id="KW-1185">Reference proteome</keyword>
<dbReference type="InterPro" id="IPR036061">
    <property type="entry name" value="CheW-like_dom_sf"/>
</dbReference>
<organism evidence="6 7">
    <name type="scientific">Syntrophotalea carbinolica (strain DSM 2380 / NBRC 103641 / GraBd1)</name>
    <name type="common">Pelobacter carbinolicus</name>
    <dbReference type="NCBI Taxonomy" id="338963"/>
    <lineage>
        <taxon>Bacteria</taxon>
        <taxon>Pseudomonadati</taxon>
        <taxon>Thermodesulfobacteriota</taxon>
        <taxon>Desulfuromonadia</taxon>
        <taxon>Desulfuromonadales</taxon>
        <taxon>Syntrophotaleaceae</taxon>
        <taxon>Syntrophotalea</taxon>
    </lineage>
</organism>
<dbReference type="OrthoDB" id="9790406at2"/>
<comment type="subcellular location">
    <subcellularLocation>
        <location evidence="1">Cytoplasm</location>
    </subcellularLocation>
</comment>
<evidence type="ECO:0000256" key="4">
    <source>
        <dbReference type="ARBA" id="ARBA00022500"/>
    </source>
</evidence>
<evidence type="ECO:0000313" key="7">
    <source>
        <dbReference type="Proteomes" id="UP000002534"/>
    </source>
</evidence>
<dbReference type="PANTHER" id="PTHR22617">
    <property type="entry name" value="CHEMOTAXIS SENSOR HISTIDINE KINASE-RELATED"/>
    <property type="match status" value="1"/>
</dbReference>
<accession>Q3A205</accession>
<dbReference type="GO" id="GO:0007165">
    <property type="term" value="P:signal transduction"/>
    <property type="evidence" value="ECO:0007669"/>
    <property type="project" value="InterPro"/>
</dbReference>
<gene>
    <name evidence="6" type="primary">cheW36H-2</name>
    <name evidence="6" type="ordered locus">Pcar_2363</name>
</gene>
<dbReference type="KEGG" id="pca:Pcar_2363"/>
<dbReference type="PANTHER" id="PTHR22617:SF23">
    <property type="entry name" value="CHEMOTAXIS PROTEIN CHEW"/>
    <property type="match status" value="1"/>
</dbReference>
<dbReference type="SMART" id="SM00260">
    <property type="entry name" value="CheW"/>
    <property type="match status" value="1"/>
</dbReference>
<evidence type="ECO:0000313" key="6">
    <source>
        <dbReference type="EMBL" id="ABA89602.1"/>
    </source>
</evidence>